<dbReference type="SUPFAM" id="SSF48008">
    <property type="entry name" value="GntR ligand-binding domain-like"/>
    <property type="match status" value="1"/>
</dbReference>
<evidence type="ECO:0000313" key="5">
    <source>
        <dbReference type="EMBL" id="XCO76988.1"/>
    </source>
</evidence>
<feature type="domain" description="HTH gntR-type" evidence="4">
    <location>
        <begin position="8"/>
        <end position="76"/>
    </location>
</feature>
<dbReference type="Gene3D" id="1.10.10.10">
    <property type="entry name" value="Winged helix-like DNA-binding domain superfamily/Winged helix DNA-binding domain"/>
    <property type="match status" value="1"/>
</dbReference>
<dbReference type="CDD" id="cd07377">
    <property type="entry name" value="WHTH_GntR"/>
    <property type="match status" value="1"/>
</dbReference>
<dbReference type="Pfam" id="PF07729">
    <property type="entry name" value="FCD"/>
    <property type="match status" value="1"/>
</dbReference>
<dbReference type="PROSITE" id="PS50949">
    <property type="entry name" value="HTH_GNTR"/>
    <property type="match status" value="1"/>
</dbReference>
<protein>
    <submittedName>
        <fullName evidence="5">FadR/GntR family transcriptional regulator</fullName>
    </submittedName>
</protein>
<dbReference type="PANTHER" id="PTHR43537">
    <property type="entry name" value="TRANSCRIPTIONAL REGULATOR, GNTR FAMILY"/>
    <property type="match status" value="1"/>
</dbReference>
<dbReference type="Pfam" id="PF00392">
    <property type="entry name" value="GntR"/>
    <property type="match status" value="1"/>
</dbReference>
<proteinExistence type="predicted"/>
<dbReference type="Gene3D" id="1.20.120.530">
    <property type="entry name" value="GntR ligand-binding domain-like"/>
    <property type="match status" value="1"/>
</dbReference>
<dbReference type="SMART" id="SM00895">
    <property type="entry name" value="FCD"/>
    <property type="match status" value="1"/>
</dbReference>
<dbReference type="GO" id="GO:0003677">
    <property type="term" value="F:DNA binding"/>
    <property type="evidence" value="ECO:0007669"/>
    <property type="project" value="UniProtKB-KW"/>
</dbReference>
<gene>
    <name evidence="5" type="ORF">ABU614_09435</name>
</gene>
<name>A0AAU8MXI4_9GAMM</name>
<accession>A0AAU8MXI4</accession>
<dbReference type="SUPFAM" id="SSF46785">
    <property type="entry name" value="Winged helix' DNA-binding domain"/>
    <property type="match status" value="1"/>
</dbReference>
<dbReference type="EMBL" id="CP159925">
    <property type="protein sequence ID" value="XCO76988.1"/>
    <property type="molecule type" value="Genomic_DNA"/>
</dbReference>
<evidence type="ECO:0000256" key="3">
    <source>
        <dbReference type="ARBA" id="ARBA00023163"/>
    </source>
</evidence>
<dbReference type="AlphaFoldDB" id="A0AAU8MXI4"/>
<dbReference type="RefSeq" id="WP_363800294.1">
    <property type="nucleotide sequence ID" value="NZ_CP159925.1"/>
</dbReference>
<dbReference type="InterPro" id="IPR011711">
    <property type="entry name" value="GntR_C"/>
</dbReference>
<evidence type="ECO:0000256" key="1">
    <source>
        <dbReference type="ARBA" id="ARBA00023015"/>
    </source>
</evidence>
<organism evidence="5">
    <name type="scientific">Lysobacter firmicutimachus</name>
    <dbReference type="NCBI Taxonomy" id="1792846"/>
    <lineage>
        <taxon>Bacteria</taxon>
        <taxon>Pseudomonadati</taxon>
        <taxon>Pseudomonadota</taxon>
        <taxon>Gammaproteobacteria</taxon>
        <taxon>Lysobacterales</taxon>
        <taxon>Lysobacteraceae</taxon>
        <taxon>Lysobacter</taxon>
    </lineage>
</organism>
<dbReference type="InterPro" id="IPR000524">
    <property type="entry name" value="Tscrpt_reg_HTH_GntR"/>
</dbReference>
<evidence type="ECO:0000256" key="2">
    <source>
        <dbReference type="ARBA" id="ARBA00023125"/>
    </source>
</evidence>
<dbReference type="PANTHER" id="PTHR43537:SF44">
    <property type="entry name" value="GNTR FAMILY REGULATORY PROTEIN"/>
    <property type="match status" value="1"/>
</dbReference>
<reference evidence="5" key="1">
    <citation type="submission" date="2024-06" db="EMBL/GenBank/DDBJ databases">
        <authorList>
            <person name="Li S."/>
        </authorList>
    </citation>
    <scope>NUCLEOTIDE SEQUENCE</scope>
    <source>
        <strain evidence="5">SR10</strain>
    </source>
</reference>
<sequence length="239" mass="25957">MNRLPRPASLTRRIVESLGGAIVAGHYGPQQAFPTEAELCVQLRASRSIVREAVKMLTAKGLLSARPKRGTVIEPEARWNFLDPDVLRWLLERKFSADLLLEFTQMRLAVEPMAAMLAARRGDAAAIARIDEALARMRAAESGRGDALESDIAFHVAVLEASGNRFYAGLRDLVESALRISIVVTNRSKGVDLASVEDHVRVYEAIAAGDAERARAAMQGLLDEVAALIESTVGRSRAA</sequence>
<dbReference type="GO" id="GO:0003700">
    <property type="term" value="F:DNA-binding transcription factor activity"/>
    <property type="evidence" value="ECO:0007669"/>
    <property type="project" value="InterPro"/>
</dbReference>
<dbReference type="InterPro" id="IPR036388">
    <property type="entry name" value="WH-like_DNA-bd_sf"/>
</dbReference>
<evidence type="ECO:0000259" key="4">
    <source>
        <dbReference type="PROSITE" id="PS50949"/>
    </source>
</evidence>
<keyword evidence="2" id="KW-0238">DNA-binding</keyword>
<dbReference type="InterPro" id="IPR008920">
    <property type="entry name" value="TF_FadR/GntR_C"/>
</dbReference>
<dbReference type="InterPro" id="IPR036390">
    <property type="entry name" value="WH_DNA-bd_sf"/>
</dbReference>
<dbReference type="PRINTS" id="PR00035">
    <property type="entry name" value="HTHGNTR"/>
</dbReference>
<keyword evidence="3" id="KW-0804">Transcription</keyword>
<dbReference type="SMART" id="SM00345">
    <property type="entry name" value="HTH_GNTR"/>
    <property type="match status" value="1"/>
</dbReference>
<keyword evidence="1" id="KW-0805">Transcription regulation</keyword>